<comment type="similarity">
    <text evidence="2">Belongs to the polysaccharide synthase family.</text>
</comment>
<dbReference type="EMBL" id="JACHIR010000001">
    <property type="protein sequence ID" value="MBB5891120.1"/>
    <property type="molecule type" value="Genomic_DNA"/>
</dbReference>
<dbReference type="Proteomes" id="UP000585638">
    <property type="component" value="Unassembled WGS sequence"/>
</dbReference>
<dbReference type="PANTHER" id="PTHR30250">
    <property type="entry name" value="PST FAMILY PREDICTED COLANIC ACID TRANSPORTER"/>
    <property type="match status" value="1"/>
</dbReference>
<feature type="transmembrane region" description="Helical" evidence="7">
    <location>
        <begin position="156"/>
        <end position="177"/>
    </location>
</feature>
<keyword evidence="3" id="KW-1003">Cell membrane</keyword>
<dbReference type="Pfam" id="PF13440">
    <property type="entry name" value="Polysacc_synt_3"/>
    <property type="match status" value="1"/>
</dbReference>
<evidence type="ECO:0000256" key="1">
    <source>
        <dbReference type="ARBA" id="ARBA00004651"/>
    </source>
</evidence>
<reference evidence="8 9" key="1">
    <citation type="submission" date="2020-08" db="EMBL/GenBank/DDBJ databases">
        <title>Sequencing the genomes of 1000 actinobacteria strains.</title>
        <authorList>
            <person name="Klenk H.-P."/>
        </authorList>
    </citation>
    <scope>NUCLEOTIDE SEQUENCE [LARGE SCALE GENOMIC DNA]</scope>
    <source>
        <strain evidence="8 9">DSM 43851</strain>
    </source>
</reference>
<feature type="transmembrane region" description="Helical" evidence="7">
    <location>
        <begin position="484"/>
        <end position="505"/>
    </location>
</feature>
<dbReference type="PANTHER" id="PTHR30250:SF10">
    <property type="entry name" value="LIPOPOLYSACCHARIDE BIOSYNTHESIS PROTEIN WZXC"/>
    <property type="match status" value="1"/>
</dbReference>
<gene>
    <name evidence="8" type="ORF">BJ998_002316</name>
</gene>
<feature type="transmembrane region" description="Helical" evidence="7">
    <location>
        <begin position="57"/>
        <end position="79"/>
    </location>
</feature>
<dbReference type="RefSeq" id="WP_221337969.1">
    <property type="nucleotide sequence ID" value="NZ_JACHIR010000001.1"/>
</dbReference>
<keyword evidence="4 7" id="KW-0812">Transmembrane</keyword>
<keyword evidence="6 7" id="KW-0472">Membrane</keyword>
<protein>
    <submittedName>
        <fullName evidence="8">PST family polysaccharide transporter</fullName>
    </submittedName>
</protein>
<evidence type="ECO:0000256" key="5">
    <source>
        <dbReference type="ARBA" id="ARBA00022989"/>
    </source>
</evidence>
<evidence type="ECO:0000256" key="6">
    <source>
        <dbReference type="ARBA" id="ARBA00023136"/>
    </source>
</evidence>
<feature type="transmembrane region" description="Helical" evidence="7">
    <location>
        <begin position="85"/>
        <end position="109"/>
    </location>
</feature>
<feature type="transmembrane region" description="Helical" evidence="7">
    <location>
        <begin position="333"/>
        <end position="354"/>
    </location>
</feature>
<evidence type="ECO:0000256" key="2">
    <source>
        <dbReference type="ARBA" id="ARBA00007430"/>
    </source>
</evidence>
<proteinExistence type="inferred from homology"/>
<feature type="transmembrane region" description="Helical" evidence="7">
    <location>
        <begin position="121"/>
        <end position="144"/>
    </location>
</feature>
<feature type="transmembrane region" description="Helical" evidence="7">
    <location>
        <begin position="421"/>
        <end position="445"/>
    </location>
</feature>
<feature type="transmembrane region" description="Helical" evidence="7">
    <location>
        <begin position="366"/>
        <end position="385"/>
    </location>
</feature>
<evidence type="ECO:0000313" key="9">
    <source>
        <dbReference type="Proteomes" id="UP000585638"/>
    </source>
</evidence>
<feature type="transmembrane region" description="Helical" evidence="7">
    <location>
        <begin position="457"/>
        <end position="478"/>
    </location>
</feature>
<organism evidence="8 9">
    <name type="scientific">Kutzneria kofuensis</name>
    <dbReference type="NCBI Taxonomy" id="103725"/>
    <lineage>
        <taxon>Bacteria</taxon>
        <taxon>Bacillati</taxon>
        <taxon>Actinomycetota</taxon>
        <taxon>Actinomycetes</taxon>
        <taxon>Pseudonocardiales</taxon>
        <taxon>Pseudonocardiaceae</taxon>
        <taxon>Kutzneria</taxon>
    </lineage>
</organism>
<dbReference type="AlphaFoldDB" id="A0A7W9KEG0"/>
<comment type="subcellular location">
    <subcellularLocation>
        <location evidence="1">Cell membrane</location>
        <topology evidence="1">Multi-pass membrane protein</topology>
    </subcellularLocation>
</comment>
<sequence length="519" mass="53932">MSESELRPGPDEAAARVGALAGAAGRTGEAGAPTAAETAAQVGTIGRKAGRGLRWSLVGNLGTKLGSFTIGLILARLLVPADFGVFAVAAAATAFVMHVNDIGVIAAGVQWRGKLEDMAPTGTSIAIAFSTLVYAAFFFGAPAFATLSGTPDAAPVVRLLTVVIIVDGITSCRSAALMRRFEQDRLTKATMIGMAANFVVAVPLAFGGAGAYSFAGGQVAGSVVTGILVWRMGNLPFKLGLDREIAVKLFKFGIPLAASLGVESVLLNADYVIVGNVLGATALGYYLLAFNVSNWVPGLVGTAVRYVSIPSFSRLAEQEPEALATGVRRSVPVLVSAILPVAVLMAVLAPYMVVFLYGDQWGPSAYVLRFLTVLMVVRMLTSLAFDILTSMGATRSTVVLNAGWAIALIPALWFGTHLDNIRGAAIAHGIVALVVALPLAVAALHRAGVPLLPVLPALIRPAIGAVLCAAATMVVVRLVDGGVFLHLFLPGLVGMLVFVLTVVPVEQFRQLRTRLARAR</sequence>
<name>A0A7W9KEG0_9PSEU</name>
<accession>A0A7W9KEG0</accession>
<dbReference type="GO" id="GO:0005886">
    <property type="term" value="C:plasma membrane"/>
    <property type="evidence" value="ECO:0007669"/>
    <property type="project" value="UniProtKB-SubCell"/>
</dbReference>
<keyword evidence="5 7" id="KW-1133">Transmembrane helix</keyword>
<feature type="transmembrane region" description="Helical" evidence="7">
    <location>
        <begin position="397"/>
        <end position="415"/>
    </location>
</feature>
<keyword evidence="9" id="KW-1185">Reference proteome</keyword>
<evidence type="ECO:0000256" key="7">
    <source>
        <dbReference type="SAM" id="Phobius"/>
    </source>
</evidence>
<comment type="caution">
    <text evidence="8">The sequence shown here is derived from an EMBL/GenBank/DDBJ whole genome shotgun (WGS) entry which is preliminary data.</text>
</comment>
<evidence type="ECO:0000313" key="8">
    <source>
        <dbReference type="EMBL" id="MBB5891120.1"/>
    </source>
</evidence>
<feature type="transmembrane region" description="Helical" evidence="7">
    <location>
        <begin position="271"/>
        <end position="288"/>
    </location>
</feature>
<dbReference type="InterPro" id="IPR050833">
    <property type="entry name" value="Poly_Biosynth_Transport"/>
</dbReference>
<evidence type="ECO:0000256" key="4">
    <source>
        <dbReference type="ARBA" id="ARBA00022692"/>
    </source>
</evidence>
<evidence type="ECO:0000256" key="3">
    <source>
        <dbReference type="ARBA" id="ARBA00022475"/>
    </source>
</evidence>